<reference evidence="1 2" key="1">
    <citation type="submission" date="2014-06" db="EMBL/GenBank/DDBJ databases">
        <title>Evolutionary Origins and Diversification of the Mycorrhizal Mutualists.</title>
        <authorList>
            <consortium name="DOE Joint Genome Institute"/>
            <consortium name="Mycorrhizal Genomics Consortium"/>
            <person name="Kohler A."/>
            <person name="Kuo A."/>
            <person name="Nagy L.G."/>
            <person name="Floudas D."/>
            <person name="Copeland A."/>
            <person name="Barry K.W."/>
            <person name="Cichocki N."/>
            <person name="Veneault-Fourrey C."/>
            <person name="LaButti K."/>
            <person name="Lindquist E.A."/>
            <person name="Lipzen A."/>
            <person name="Lundell T."/>
            <person name="Morin E."/>
            <person name="Murat C."/>
            <person name="Riley R."/>
            <person name="Ohm R."/>
            <person name="Sun H."/>
            <person name="Tunlid A."/>
            <person name="Henrissat B."/>
            <person name="Grigoriev I.V."/>
            <person name="Hibbett D.S."/>
            <person name="Martin F."/>
        </authorList>
    </citation>
    <scope>NUCLEOTIDE SEQUENCE [LARGE SCALE GENOMIC DNA]</scope>
    <source>
        <strain evidence="1 2">FD-325 SS-3</strain>
    </source>
</reference>
<dbReference type="Proteomes" id="UP000053263">
    <property type="component" value="Unassembled WGS sequence"/>
</dbReference>
<evidence type="ECO:0000313" key="2">
    <source>
        <dbReference type="Proteomes" id="UP000053263"/>
    </source>
</evidence>
<accession>A0A0C9SYN2</accession>
<name>A0A0C9SYN2_PLICR</name>
<dbReference type="OrthoDB" id="619536at2759"/>
<dbReference type="AlphaFoldDB" id="A0A0C9SYN2"/>
<proteinExistence type="predicted"/>
<organism evidence="1 2">
    <name type="scientific">Plicaturopsis crispa FD-325 SS-3</name>
    <dbReference type="NCBI Taxonomy" id="944288"/>
    <lineage>
        <taxon>Eukaryota</taxon>
        <taxon>Fungi</taxon>
        <taxon>Dikarya</taxon>
        <taxon>Basidiomycota</taxon>
        <taxon>Agaricomycotina</taxon>
        <taxon>Agaricomycetes</taxon>
        <taxon>Agaricomycetidae</taxon>
        <taxon>Amylocorticiales</taxon>
        <taxon>Amylocorticiaceae</taxon>
        <taxon>Plicatura</taxon>
        <taxon>Plicaturopsis crispa</taxon>
    </lineage>
</organism>
<gene>
    <name evidence="1" type="ORF">PLICRDRAFT_116899</name>
</gene>
<protein>
    <submittedName>
        <fullName evidence="1">Uncharacterized protein</fullName>
    </submittedName>
</protein>
<dbReference type="HOGENOM" id="CLU_1295069_0_0_1"/>
<keyword evidence="2" id="KW-1185">Reference proteome</keyword>
<sequence length="192" mass="21819">MADKDASLLAKPASFKPNITSAHEVVIDRPMSTVFPMLAHGDTMEKSVRLSDLCTDFQLLKRDNVRLPGSDTLSKSHTRTLPASEDGSGLPRQYFRLEETVPLIFGLTRKVEITGTLTWDDDAKVSLYETSADQGILIWKLREFEEFEEGGMTKTKVRETIEGRCPTWLRLIVQKETSRSHRAHMDAYRTLF</sequence>
<dbReference type="EMBL" id="KN832568">
    <property type="protein sequence ID" value="KII85165.1"/>
    <property type="molecule type" value="Genomic_DNA"/>
</dbReference>
<evidence type="ECO:0000313" key="1">
    <source>
        <dbReference type="EMBL" id="KII85165.1"/>
    </source>
</evidence>